<keyword evidence="2" id="KW-1185">Reference proteome</keyword>
<sequence length="56" mass="6215">MRLCHALETSPWDSDPYAAANPAGPMRTRAFGVGGLVTYLILEDQQRVDLLLVQWA</sequence>
<organism evidence="1 2">
    <name type="scientific">Actinomycetospora succinea</name>
    <dbReference type="NCBI Taxonomy" id="663603"/>
    <lineage>
        <taxon>Bacteria</taxon>
        <taxon>Bacillati</taxon>
        <taxon>Actinomycetota</taxon>
        <taxon>Actinomycetes</taxon>
        <taxon>Pseudonocardiales</taxon>
        <taxon>Pseudonocardiaceae</taxon>
        <taxon>Actinomycetospora</taxon>
    </lineage>
</organism>
<name>A0A4R6VF30_9PSEU</name>
<dbReference type="AlphaFoldDB" id="A0A4R6VF30"/>
<evidence type="ECO:0000313" key="2">
    <source>
        <dbReference type="Proteomes" id="UP000295705"/>
    </source>
</evidence>
<dbReference type="EMBL" id="SNYO01000003">
    <property type="protein sequence ID" value="TDQ61159.1"/>
    <property type="molecule type" value="Genomic_DNA"/>
</dbReference>
<dbReference type="Proteomes" id="UP000295705">
    <property type="component" value="Unassembled WGS sequence"/>
</dbReference>
<protein>
    <submittedName>
        <fullName evidence="1">Uncharacterized protein</fullName>
    </submittedName>
</protein>
<comment type="caution">
    <text evidence="1">The sequence shown here is derived from an EMBL/GenBank/DDBJ whole genome shotgun (WGS) entry which is preliminary data.</text>
</comment>
<accession>A0A4R6VF30</accession>
<proteinExistence type="predicted"/>
<evidence type="ECO:0000313" key="1">
    <source>
        <dbReference type="EMBL" id="TDQ61159.1"/>
    </source>
</evidence>
<reference evidence="1 2" key="1">
    <citation type="submission" date="2019-03" db="EMBL/GenBank/DDBJ databases">
        <title>Genomic Encyclopedia of Type Strains, Phase IV (KMG-IV): sequencing the most valuable type-strain genomes for metagenomic binning, comparative biology and taxonomic classification.</title>
        <authorList>
            <person name="Goeker M."/>
        </authorList>
    </citation>
    <scope>NUCLEOTIDE SEQUENCE [LARGE SCALE GENOMIC DNA]</scope>
    <source>
        <strain evidence="1 2">DSM 45775</strain>
    </source>
</reference>
<gene>
    <name evidence="1" type="ORF">EV188_103666</name>
</gene>